<keyword evidence="5" id="KW-0539">Nucleus</keyword>
<dbReference type="InterPro" id="IPR019775">
    <property type="entry name" value="WD40_repeat_CS"/>
</dbReference>
<comment type="subcellular location">
    <subcellularLocation>
        <location evidence="1">Nucleus</location>
    </subcellularLocation>
</comment>
<reference evidence="9 10" key="1">
    <citation type="journal article" date="2023" name="Mol. Phylogenet. Evol.">
        <title>Genome-scale phylogeny and comparative genomics of the fungal order Sordariales.</title>
        <authorList>
            <person name="Hensen N."/>
            <person name="Bonometti L."/>
            <person name="Westerberg I."/>
            <person name="Brannstrom I.O."/>
            <person name="Guillou S."/>
            <person name="Cros-Aarteil S."/>
            <person name="Calhoun S."/>
            <person name="Haridas S."/>
            <person name="Kuo A."/>
            <person name="Mondo S."/>
            <person name="Pangilinan J."/>
            <person name="Riley R."/>
            <person name="LaButti K."/>
            <person name="Andreopoulos B."/>
            <person name="Lipzen A."/>
            <person name="Chen C."/>
            <person name="Yan M."/>
            <person name="Daum C."/>
            <person name="Ng V."/>
            <person name="Clum A."/>
            <person name="Steindorff A."/>
            <person name="Ohm R.A."/>
            <person name="Martin F."/>
            <person name="Silar P."/>
            <person name="Natvig D.O."/>
            <person name="Lalanne C."/>
            <person name="Gautier V."/>
            <person name="Ament-Velasquez S.L."/>
            <person name="Kruys A."/>
            <person name="Hutchinson M.I."/>
            <person name="Powell A.J."/>
            <person name="Barry K."/>
            <person name="Miller A.N."/>
            <person name="Grigoriev I.V."/>
            <person name="Debuchy R."/>
            <person name="Gladieux P."/>
            <person name="Hiltunen Thoren M."/>
            <person name="Johannesson H."/>
        </authorList>
    </citation>
    <scope>NUCLEOTIDE SEQUENCE [LARGE SCALE GENOMIC DNA]</scope>
    <source>
        <strain evidence="9 10">FGSC 10403</strain>
    </source>
</reference>
<feature type="repeat" description="WD" evidence="6">
    <location>
        <begin position="284"/>
        <end position="326"/>
    </location>
</feature>
<keyword evidence="2 6" id="KW-0853">WD repeat</keyword>
<feature type="compositionally biased region" description="Polar residues" evidence="7">
    <location>
        <begin position="559"/>
        <end position="573"/>
    </location>
</feature>
<dbReference type="AlphaFoldDB" id="A0AAJ0MVL1"/>
<gene>
    <name evidence="9" type="ORF">B0T23DRAFT_435132</name>
</gene>
<dbReference type="Gene3D" id="2.130.10.10">
    <property type="entry name" value="YVTN repeat-like/Quinoprotein amine dehydrogenase"/>
    <property type="match status" value="1"/>
</dbReference>
<keyword evidence="3" id="KW-0677">Repeat</keyword>
<dbReference type="PROSITE" id="PS00678">
    <property type="entry name" value="WD_REPEATS_1"/>
    <property type="match status" value="3"/>
</dbReference>
<feature type="domain" description="Histone-binding protein RBBP4-like N-terminal" evidence="8">
    <location>
        <begin position="28"/>
        <end position="98"/>
    </location>
</feature>
<dbReference type="InterPro" id="IPR015943">
    <property type="entry name" value="WD40/YVTN_repeat-like_dom_sf"/>
</dbReference>
<dbReference type="InterPro" id="IPR020472">
    <property type="entry name" value="WD40_PAC1"/>
</dbReference>
<comment type="caution">
    <text evidence="9">The sequence shown here is derived from an EMBL/GenBank/DDBJ whole genome shotgun (WGS) entry which is preliminary data.</text>
</comment>
<feature type="region of interest" description="Disordered" evidence="7">
    <location>
        <begin position="456"/>
        <end position="530"/>
    </location>
</feature>
<proteinExistence type="predicted"/>
<name>A0AAJ0MVL1_9PEZI</name>
<dbReference type="PROSITE" id="PS50294">
    <property type="entry name" value="WD_REPEATS_REGION"/>
    <property type="match status" value="3"/>
</dbReference>
<evidence type="ECO:0000256" key="1">
    <source>
        <dbReference type="ARBA" id="ARBA00004123"/>
    </source>
</evidence>
<sequence length="573" mass="64413">MARDEIVDDVDVNMEEDDAEAEQRLINEEYKIWKKNSPFLYDMMLSTALEWPTLTTQWFPDVKNPKDKSHTVHRLLLGTHTAEGKPNYLQIAEVEIPKMVELNPRDYDEERGEIGGYGSKASSGEPLCIRFKITQKIDHPGEVNKARYQPQNPDIIATLAVDGRVLIFDRTKHSITPSGTPSPQLELIGHKEEGFGLNWNPHEEGCLVTGSEDKTVLLWDLKTYEGTSKQLKYSRKYTHHSHIVNDVQHHPLVKSWIGTVSDDLTLQIIDVRRPETDKAAIVARNGHSDAINALAFNPRVETIIATASADKTIGIWDMRNMKSKVHTLEGHQDAVTSLEWHPTESAILGSGSYDRRLLFWDISRVGDEQTQDDAEDGPPELLFMHGGHTNHLADFSWNRNDPWLVCSAAEDNLLQIWKVANSIVSKEPADMSTPELDDPKPKQSILLPSIETLEIQQQQEEQQQAHDKSAEQAATIGSRTEKGKGKEAPKEGSRLQDGTSGRDNGDGDDDSEDTSASEQKGRGKSKGMSVYESYLRTVEEARRAAQMTGAERHRKTRSRTTFGAESQQKQQQQ</sequence>
<feature type="region of interest" description="Disordered" evidence="7">
    <location>
        <begin position="542"/>
        <end position="573"/>
    </location>
</feature>
<dbReference type="InterPro" id="IPR036322">
    <property type="entry name" value="WD40_repeat_dom_sf"/>
</dbReference>
<dbReference type="InterPro" id="IPR001680">
    <property type="entry name" value="WD40_rpt"/>
</dbReference>
<evidence type="ECO:0000256" key="6">
    <source>
        <dbReference type="PROSITE-ProRule" id="PRU00221"/>
    </source>
</evidence>
<organism evidence="9 10">
    <name type="scientific">Neurospora hispaniola</name>
    <dbReference type="NCBI Taxonomy" id="588809"/>
    <lineage>
        <taxon>Eukaryota</taxon>
        <taxon>Fungi</taxon>
        <taxon>Dikarya</taxon>
        <taxon>Ascomycota</taxon>
        <taxon>Pezizomycotina</taxon>
        <taxon>Sordariomycetes</taxon>
        <taxon>Sordariomycetidae</taxon>
        <taxon>Sordariales</taxon>
        <taxon>Sordariaceae</taxon>
        <taxon>Neurospora</taxon>
    </lineage>
</organism>
<feature type="compositionally biased region" description="Basic and acidic residues" evidence="7">
    <location>
        <begin position="479"/>
        <end position="494"/>
    </location>
</feature>
<dbReference type="PRINTS" id="PR00320">
    <property type="entry name" value="GPROTEINBRPT"/>
</dbReference>
<dbReference type="GO" id="GO:0006325">
    <property type="term" value="P:chromatin organization"/>
    <property type="evidence" value="ECO:0007669"/>
    <property type="project" value="UniProtKB-KW"/>
</dbReference>
<dbReference type="RefSeq" id="XP_062697487.1">
    <property type="nucleotide sequence ID" value="XM_062840522.1"/>
</dbReference>
<feature type="compositionally biased region" description="Acidic residues" evidence="7">
    <location>
        <begin position="506"/>
        <end position="515"/>
    </location>
</feature>
<dbReference type="PANTHER" id="PTHR22850">
    <property type="entry name" value="WD40 REPEAT FAMILY"/>
    <property type="match status" value="1"/>
</dbReference>
<dbReference type="InterPro" id="IPR050459">
    <property type="entry name" value="WD_repeat_RBAP46/RBAP48/MSI1"/>
</dbReference>
<protein>
    <submittedName>
        <fullName evidence="9">WD40-repeat-containing domain protein</fullName>
    </submittedName>
</protein>
<dbReference type="SUPFAM" id="SSF50978">
    <property type="entry name" value="WD40 repeat-like"/>
    <property type="match status" value="1"/>
</dbReference>
<dbReference type="EMBL" id="JAULSX010000001">
    <property type="protein sequence ID" value="KAK3499854.1"/>
    <property type="molecule type" value="Genomic_DNA"/>
</dbReference>
<evidence type="ECO:0000256" key="3">
    <source>
        <dbReference type="ARBA" id="ARBA00022737"/>
    </source>
</evidence>
<dbReference type="SMART" id="SM00320">
    <property type="entry name" value="WD40"/>
    <property type="match status" value="6"/>
</dbReference>
<keyword evidence="10" id="KW-1185">Reference proteome</keyword>
<dbReference type="PROSITE" id="PS50082">
    <property type="entry name" value="WD_REPEATS_2"/>
    <property type="match status" value="3"/>
</dbReference>
<evidence type="ECO:0000313" key="9">
    <source>
        <dbReference type="EMBL" id="KAK3499854.1"/>
    </source>
</evidence>
<dbReference type="InterPro" id="IPR022052">
    <property type="entry name" value="Histone-bd_RBBP4-like_N"/>
</dbReference>
<keyword evidence="4" id="KW-0156">Chromatin regulator</keyword>
<evidence type="ECO:0000256" key="7">
    <source>
        <dbReference type="SAM" id="MobiDB-lite"/>
    </source>
</evidence>
<dbReference type="Proteomes" id="UP001285908">
    <property type="component" value="Unassembled WGS sequence"/>
</dbReference>
<dbReference type="Pfam" id="PF12265">
    <property type="entry name" value="CAF1C_H4-bd"/>
    <property type="match status" value="1"/>
</dbReference>
<accession>A0AAJ0MVL1</accession>
<dbReference type="Pfam" id="PF00400">
    <property type="entry name" value="WD40"/>
    <property type="match status" value="4"/>
</dbReference>
<evidence type="ECO:0000259" key="8">
    <source>
        <dbReference type="Pfam" id="PF12265"/>
    </source>
</evidence>
<dbReference type="GeneID" id="87878144"/>
<feature type="repeat" description="WD" evidence="6">
    <location>
        <begin position="328"/>
        <end position="363"/>
    </location>
</feature>
<feature type="repeat" description="WD" evidence="6">
    <location>
        <begin position="187"/>
        <end position="229"/>
    </location>
</feature>
<evidence type="ECO:0000313" key="10">
    <source>
        <dbReference type="Proteomes" id="UP001285908"/>
    </source>
</evidence>
<evidence type="ECO:0000256" key="4">
    <source>
        <dbReference type="ARBA" id="ARBA00022853"/>
    </source>
</evidence>
<evidence type="ECO:0000256" key="2">
    <source>
        <dbReference type="ARBA" id="ARBA00022574"/>
    </source>
</evidence>
<dbReference type="GO" id="GO:0005634">
    <property type="term" value="C:nucleus"/>
    <property type="evidence" value="ECO:0007669"/>
    <property type="project" value="UniProtKB-SubCell"/>
</dbReference>
<evidence type="ECO:0000256" key="5">
    <source>
        <dbReference type="ARBA" id="ARBA00023242"/>
    </source>
</evidence>